<dbReference type="SUPFAM" id="SSF52540">
    <property type="entry name" value="P-loop containing nucleoside triphosphate hydrolases"/>
    <property type="match status" value="3"/>
</dbReference>
<gene>
    <name evidence="26" type="ORF">PVAND_000258</name>
</gene>
<dbReference type="Gene3D" id="3.40.50.300">
    <property type="entry name" value="P-loop containing nucleotide triphosphate hydrolases"/>
    <property type="match status" value="5"/>
</dbReference>
<comment type="subcellular location">
    <subcellularLocation>
        <location evidence="1">Cell projection</location>
        <location evidence="1">Cilium</location>
    </subcellularLocation>
    <subcellularLocation>
        <location evidence="2">Cytoplasm</location>
        <location evidence="2">Cytoskeleton</location>
    </subcellularLocation>
</comment>
<dbReference type="GO" id="GO:0045505">
    <property type="term" value="F:dynein intermediate chain binding"/>
    <property type="evidence" value="ECO:0007669"/>
    <property type="project" value="InterPro"/>
</dbReference>
<dbReference type="Pfam" id="PF03028">
    <property type="entry name" value="Dynein_heavy"/>
    <property type="match status" value="1"/>
</dbReference>
<dbReference type="Gene3D" id="6.10.140.1060">
    <property type="match status" value="1"/>
</dbReference>
<dbReference type="Gene3D" id="1.20.920.20">
    <property type="match status" value="1"/>
</dbReference>
<dbReference type="Gene3D" id="3.20.180.20">
    <property type="entry name" value="Dynein heavy chain, N-terminal domain 2"/>
    <property type="match status" value="1"/>
</dbReference>
<keyword evidence="5" id="KW-0963">Cytoplasm</keyword>
<dbReference type="InterPro" id="IPR041658">
    <property type="entry name" value="AAA_lid_11"/>
</dbReference>
<evidence type="ECO:0000256" key="14">
    <source>
        <dbReference type="ARBA" id="ARBA00023212"/>
    </source>
</evidence>
<dbReference type="PANTHER" id="PTHR45703">
    <property type="entry name" value="DYNEIN HEAVY CHAIN"/>
    <property type="match status" value="1"/>
</dbReference>
<feature type="coiled-coil region" evidence="16">
    <location>
        <begin position="2805"/>
        <end position="2871"/>
    </location>
</feature>
<feature type="coiled-coil region" evidence="16">
    <location>
        <begin position="471"/>
        <end position="498"/>
    </location>
</feature>
<keyword evidence="14" id="KW-0206">Cytoskeleton</keyword>
<dbReference type="GO" id="GO:0008569">
    <property type="term" value="F:minus-end-directed microtubule motor activity"/>
    <property type="evidence" value="ECO:0007669"/>
    <property type="project" value="InterPro"/>
</dbReference>
<evidence type="ECO:0000256" key="11">
    <source>
        <dbReference type="ARBA" id="ARBA00023054"/>
    </source>
</evidence>
<dbReference type="GO" id="GO:0000235">
    <property type="term" value="C:astral microtubule"/>
    <property type="evidence" value="ECO:0007669"/>
    <property type="project" value="UniProtKB-ARBA"/>
</dbReference>
<evidence type="ECO:0000259" key="25">
    <source>
        <dbReference type="Pfam" id="PF22597"/>
    </source>
</evidence>
<dbReference type="InterPro" id="IPR004273">
    <property type="entry name" value="Dynein_heavy_D6_P-loop"/>
</dbReference>
<evidence type="ECO:0000259" key="18">
    <source>
        <dbReference type="Pfam" id="PF08393"/>
    </source>
</evidence>
<dbReference type="EMBL" id="JADBJN010000003">
    <property type="protein sequence ID" value="KAG5669969.1"/>
    <property type="molecule type" value="Genomic_DNA"/>
</dbReference>
<evidence type="ECO:0000256" key="7">
    <source>
        <dbReference type="ARBA" id="ARBA00022737"/>
    </source>
</evidence>
<dbReference type="InterPro" id="IPR043157">
    <property type="entry name" value="Dynein_AAA1S"/>
</dbReference>
<feature type="domain" description="Dynein heavy chain region D6 P-loop" evidence="17">
    <location>
        <begin position="3607"/>
        <end position="3707"/>
    </location>
</feature>
<keyword evidence="9" id="KW-0067">ATP-binding</keyword>
<dbReference type="Proteomes" id="UP001107558">
    <property type="component" value="Chromosome 3"/>
</dbReference>
<dbReference type="InterPro" id="IPR024317">
    <property type="entry name" value="Dynein_heavy_chain_D4_dom"/>
</dbReference>
<dbReference type="Gene3D" id="1.20.58.1120">
    <property type="match status" value="1"/>
</dbReference>
<dbReference type="InterPro" id="IPR035699">
    <property type="entry name" value="AAA_6"/>
</dbReference>
<feature type="domain" description="Dynein heavy chain hydrolytic ATP-binding dynein motor region" evidence="19">
    <location>
        <begin position="1594"/>
        <end position="1931"/>
    </location>
</feature>
<dbReference type="InterPro" id="IPR049400">
    <property type="entry name" value="DYNC2H1_AAA_dom"/>
</dbReference>
<keyword evidence="10" id="KW-0243">Dynein</keyword>
<dbReference type="GO" id="GO:0051959">
    <property type="term" value="F:dynein light intermediate chain binding"/>
    <property type="evidence" value="ECO:0007669"/>
    <property type="project" value="InterPro"/>
</dbReference>
<dbReference type="InterPro" id="IPR043160">
    <property type="entry name" value="Dynein_C_barrel"/>
</dbReference>
<dbReference type="Pfam" id="PF12775">
    <property type="entry name" value="AAA_7"/>
    <property type="match status" value="1"/>
</dbReference>
<protein>
    <recommendedName>
        <fullName evidence="4">Dynein heavy chain, cytoplasmic</fullName>
    </recommendedName>
</protein>
<feature type="domain" description="Dynein heavy chain AAA module D4" evidence="21">
    <location>
        <begin position="2528"/>
        <end position="2756"/>
    </location>
</feature>
<dbReference type="Pfam" id="PF12780">
    <property type="entry name" value="AAA_8"/>
    <property type="match status" value="1"/>
</dbReference>
<dbReference type="FunFam" id="3.20.180.20:FF:000002">
    <property type="entry name" value="Cytoplasmic dynein heavy chain 1"/>
    <property type="match status" value="1"/>
</dbReference>
<evidence type="ECO:0000256" key="13">
    <source>
        <dbReference type="ARBA" id="ARBA00023175"/>
    </source>
</evidence>
<evidence type="ECO:0000259" key="17">
    <source>
        <dbReference type="Pfam" id="PF03028"/>
    </source>
</evidence>
<dbReference type="InterPro" id="IPR026983">
    <property type="entry name" value="DHC"/>
</dbReference>
<feature type="domain" description="Dynein 2 heavy chain 1 cytoplasmic ATPase lid" evidence="25">
    <location>
        <begin position="2383"/>
        <end position="2466"/>
    </location>
</feature>
<dbReference type="GO" id="GO:0005524">
    <property type="term" value="F:ATP binding"/>
    <property type="evidence" value="ECO:0007669"/>
    <property type="project" value="UniProtKB-KW"/>
</dbReference>
<evidence type="ECO:0000256" key="1">
    <source>
        <dbReference type="ARBA" id="ARBA00004138"/>
    </source>
</evidence>
<dbReference type="Pfam" id="PF12781">
    <property type="entry name" value="AAA_9"/>
    <property type="match status" value="1"/>
</dbReference>
<dbReference type="GO" id="GO:1902850">
    <property type="term" value="P:microtubule cytoskeleton organization involved in mitosis"/>
    <property type="evidence" value="ECO:0007669"/>
    <property type="project" value="UniProtKB-ARBA"/>
</dbReference>
<dbReference type="Gene3D" id="1.20.920.30">
    <property type="match status" value="1"/>
</dbReference>
<dbReference type="OrthoDB" id="447173at2759"/>
<feature type="domain" description="Cytoplasmic dynein 2 heavy chain 1 AAA+ ATPase" evidence="24">
    <location>
        <begin position="2069"/>
        <end position="2156"/>
    </location>
</feature>
<keyword evidence="15" id="KW-0966">Cell projection</keyword>
<accession>A0A9J6BJA1</accession>
<evidence type="ECO:0000256" key="5">
    <source>
        <dbReference type="ARBA" id="ARBA00022490"/>
    </source>
</evidence>
<dbReference type="GO" id="GO:0005929">
    <property type="term" value="C:cilium"/>
    <property type="evidence" value="ECO:0007669"/>
    <property type="project" value="UniProtKB-SubCell"/>
</dbReference>
<dbReference type="Pfam" id="PF12774">
    <property type="entry name" value="AAA_6"/>
    <property type="match status" value="1"/>
</dbReference>
<evidence type="ECO:0000256" key="10">
    <source>
        <dbReference type="ARBA" id="ARBA00023017"/>
    </source>
</evidence>
<evidence type="ECO:0000256" key="6">
    <source>
        <dbReference type="ARBA" id="ARBA00022701"/>
    </source>
</evidence>
<evidence type="ECO:0000256" key="15">
    <source>
        <dbReference type="ARBA" id="ARBA00023273"/>
    </source>
</evidence>
<dbReference type="GO" id="GO:0030473">
    <property type="term" value="P:nuclear migration along microtubule"/>
    <property type="evidence" value="ECO:0007669"/>
    <property type="project" value="UniProtKB-ARBA"/>
</dbReference>
<feature type="domain" description="Dynein heavy chain coiled coil stalk" evidence="20">
    <location>
        <begin position="2790"/>
        <end position="3120"/>
    </location>
</feature>
<dbReference type="Gene3D" id="3.10.490.20">
    <property type="match status" value="1"/>
</dbReference>
<dbReference type="GO" id="GO:0005938">
    <property type="term" value="C:cell cortex"/>
    <property type="evidence" value="ECO:0007669"/>
    <property type="project" value="UniProtKB-ARBA"/>
</dbReference>
<keyword evidence="11 16" id="KW-0175">Coiled coil</keyword>
<dbReference type="InterPro" id="IPR027417">
    <property type="entry name" value="P-loop_NTPase"/>
</dbReference>
<keyword evidence="12" id="KW-0969">Cilium</keyword>
<dbReference type="InterPro" id="IPR035706">
    <property type="entry name" value="AAA_9"/>
</dbReference>
<proteinExistence type="inferred from homology"/>
<dbReference type="Pfam" id="PF22597">
    <property type="entry name" value="DYN_lid"/>
    <property type="match status" value="1"/>
</dbReference>
<evidence type="ECO:0000256" key="12">
    <source>
        <dbReference type="ARBA" id="ARBA00023069"/>
    </source>
</evidence>
<dbReference type="Pfam" id="PF21264">
    <property type="entry name" value="DYNC2H1_AAA_dom"/>
    <property type="match status" value="1"/>
</dbReference>
<reference evidence="26" key="1">
    <citation type="submission" date="2021-03" db="EMBL/GenBank/DDBJ databases">
        <title>Chromosome level genome of the anhydrobiotic midge Polypedilum vanderplanki.</title>
        <authorList>
            <person name="Yoshida Y."/>
            <person name="Kikawada T."/>
            <person name="Gusev O."/>
        </authorList>
    </citation>
    <scope>NUCLEOTIDE SEQUENCE</scope>
    <source>
        <strain evidence="26">NIAS01</strain>
        <tissue evidence="26">Whole body or cell culture</tissue>
    </source>
</reference>
<feature type="domain" description="Dynein heavy chain AAA lid" evidence="23">
    <location>
        <begin position="3744"/>
        <end position="3878"/>
    </location>
</feature>
<dbReference type="FunFam" id="1.20.920.20:FF:000002">
    <property type="entry name" value="Cytoplasmic dynein 1 heavy chain"/>
    <property type="match status" value="1"/>
</dbReference>
<evidence type="ECO:0000256" key="16">
    <source>
        <dbReference type="SAM" id="Coils"/>
    </source>
</evidence>
<keyword evidence="27" id="KW-1185">Reference proteome</keyword>
<dbReference type="InterPro" id="IPR024743">
    <property type="entry name" value="Dynein_HC_stalk"/>
</dbReference>
<dbReference type="InterPro" id="IPR013602">
    <property type="entry name" value="Dynein_heavy_linker"/>
</dbReference>
<dbReference type="Gene3D" id="1.10.8.710">
    <property type="match status" value="1"/>
</dbReference>
<keyword evidence="7" id="KW-0677">Repeat</keyword>
<dbReference type="InterPro" id="IPR054354">
    <property type="entry name" value="DYNC2H1-like_lid"/>
</dbReference>
<evidence type="ECO:0000313" key="26">
    <source>
        <dbReference type="EMBL" id="KAG5669969.1"/>
    </source>
</evidence>
<evidence type="ECO:0000259" key="23">
    <source>
        <dbReference type="Pfam" id="PF18198"/>
    </source>
</evidence>
<dbReference type="Pfam" id="PF18198">
    <property type="entry name" value="AAA_lid_11"/>
    <property type="match status" value="1"/>
</dbReference>
<evidence type="ECO:0000256" key="2">
    <source>
        <dbReference type="ARBA" id="ARBA00004245"/>
    </source>
</evidence>
<dbReference type="Pfam" id="PF12777">
    <property type="entry name" value="MT"/>
    <property type="match status" value="1"/>
</dbReference>
<evidence type="ECO:0000256" key="8">
    <source>
        <dbReference type="ARBA" id="ARBA00022741"/>
    </source>
</evidence>
<dbReference type="GO" id="GO:0030286">
    <property type="term" value="C:dynein complex"/>
    <property type="evidence" value="ECO:0007669"/>
    <property type="project" value="UniProtKB-KW"/>
</dbReference>
<comment type="caution">
    <text evidence="26">The sequence shown here is derived from an EMBL/GenBank/DDBJ whole genome shotgun (WGS) entry which is preliminary data.</text>
</comment>
<evidence type="ECO:0000259" key="19">
    <source>
        <dbReference type="Pfam" id="PF12774"/>
    </source>
</evidence>
<comment type="similarity">
    <text evidence="3">Belongs to the dynein heavy chain family.</text>
</comment>
<dbReference type="Pfam" id="PF08393">
    <property type="entry name" value="DHC_N2"/>
    <property type="match status" value="1"/>
</dbReference>
<feature type="domain" description="Dynein heavy chain linker" evidence="18">
    <location>
        <begin position="1068"/>
        <end position="1467"/>
    </location>
</feature>
<dbReference type="FunFam" id="3.40.50.300:FF:000996">
    <property type="entry name" value="Cytoplasmic dynein heavy chain"/>
    <property type="match status" value="1"/>
</dbReference>
<evidence type="ECO:0000256" key="9">
    <source>
        <dbReference type="ARBA" id="ARBA00022840"/>
    </source>
</evidence>
<dbReference type="PANTHER" id="PTHR45703:SF22">
    <property type="entry name" value="DYNEIN CYTOPLASMIC 2 HEAVY CHAIN 1"/>
    <property type="match status" value="1"/>
</dbReference>
<evidence type="ECO:0000256" key="3">
    <source>
        <dbReference type="ARBA" id="ARBA00008887"/>
    </source>
</evidence>
<feature type="domain" description="Dynein heavy chain ATP-binding dynein motor region" evidence="22">
    <location>
        <begin position="3146"/>
        <end position="3374"/>
    </location>
</feature>
<evidence type="ECO:0000256" key="4">
    <source>
        <dbReference type="ARBA" id="ARBA00022197"/>
    </source>
</evidence>
<dbReference type="InterPro" id="IPR042222">
    <property type="entry name" value="Dynein_2_N"/>
</dbReference>
<dbReference type="InterPro" id="IPR042228">
    <property type="entry name" value="Dynein_linker_3"/>
</dbReference>
<evidence type="ECO:0000313" key="27">
    <source>
        <dbReference type="Proteomes" id="UP001107558"/>
    </source>
</evidence>
<dbReference type="Gene3D" id="1.20.140.100">
    <property type="entry name" value="Dynein heavy chain, N-terminal domain 2"/>
    <property type="match status" value="1"/>
</dbReference>
<keyword evidence="8" id="KW-0547">Nucleotide-binding</keyword>
<evidence type="ECO:0000259" key="20">
    <source>
        <dbReference type="Pfam" id="PF12777"/>
    </source>
</evidence>
<evidence type="ECO:0000259" key="22">
    <source>
        <dbReference type="Pfam" id="PF12781"/>
    </source>
</evidence>
<keyword evidence="13" id="KW-0505">Motor protein</keyword>
<dbReference type="InterPro" id="IPR042219">
    <property type="entry name" value="AAA_lid_11_sf"/>
</dbReference>
<name>A0A9J6BJA1_POLVA</name>
<evidence type="ECO:0000259" key="24">
    <source>
        <dbReference type="Pfam" id="PF21264"/>
    </source>
</evidence>
<organism evidence="26 27">
    <name type="scientific">Polypedilum vanderplanki</name>
    <name type="common">Sleeping chironomid midge</name>
    <dbReference type="NCBI Taxonomy" id="319348"/>
    <lineage>
        <taxon>Eukaryota</taxon>
        <taxon>Metazoa</taxon>
        <taxon>Ecdysozoa</taxon>
        <taxon>Arthropoda</taxon>
        <taxon>Hexapoda</taxon>
        <taxon>Insecta</taxon>
        <taxon>Pterygota</taxon>
        <taxon>Neoptera</taxon>
        <taxon>Endopterygota</taxon>
        <taxon>Diptera</taxon>
        <taxon>Nematocera</taxon>
        <taxon>Chironomoidea</taxon>
        <taxon>Chironomidae</taxon>
        <taxon>Chironominae</taxon>
        <taxon>Polypedilum</taxon>
        <taxon>Polypedilum</taxon>
    </lineage>
</organism>
<feature type="coiled-coil region" evidence="16">
    <location>
        <begin position="3000"/>
        <end position="3097"/>
    </location>
</feature>
<keyword evidence="6" id="KW-0493">Microtubule</keyword>
<sequence>MDHVRFILNTSANYFNLSQFEKSFDDSYVRDFLENDSQRVLSASLNDTRKSIQFQNKIPNEYQNVLLFYKTSKSGSNSELGMLTLEGGIVKSIYNSLSSIFVPSAMNKNECSTDLIALIENLQTNLSVSLGVAETGITSIKDEIHFWRQKAQNSATKSDKDAAKAFSNQLTHLNETIEEFMNLKSMQKLNNLEDLMDRVQYILDELWRIPNFQYPQNRMISVIDVLSSMIIDCCIDDLNQQDDMWSTSSMNLNELISQVMDIMNNWIQTCDSLTRLFWTNCDQHPWLGKPYIPALMTRFKTRIEEILDIKQIHKQISILSSEDETIDLRSRDYFYSFRDINIFDTTPIGDKYWNIAKNKFEQSLSNIDEKIAANIKFSIQNALNNPRQVIYIFSKYENILKRQKIKDALRIECDHLHQAVLVFVKQLTQALNDKKNHLDDDDEVSPLVCEIKWLKIIEYQVQQVVAICNSVLQDRNDFEDLKKKLEEFQQELEQNLKQNFDQWCEQSMSSVVSGELVLKDNEPVVKFEKGERQLMTVTYNPKLLVFCQDLRHLKNFGFHAIPNDLIKYGTIGRKYVKYARNLQQIANFHNTIGNRIIPCQRPIMLKNAMELSNLVKSQSVSWNNEESVKKYIMVLQDAINQLSKDNNLLSGYHEIFKKSIIKLMSTDLLKQSNVWKQELKTLRDSIATLEKKGYTNLHLFKLHWDYQLYKALEYQLILFLVDSKEKLPDINIDLVFRNQQLQFRPTLEEIRYEYYSQIKKYVEMPLHFHGFSDNSNKLFSVMVERNRSRFKSLYDRAERNFKRLCEFRDLWLPWVSLGCVNLENLCEVHLSTWEDWDKNFKSCKNFSQKIAKIQKSEERIDCFVVNVAPVRSHIEFIARNFWETLSVSLRSSILQDNSILHEYITTALNVLQHIPNDDNGIISASFKYEKIVQDLPRMTEMLKSVQNKNTCLAGWCKETVGSLDSLLVQWEKLLPLIENHHMLLQGQLEVIKENLLGKINNLNGDAEKFLIKWEDTLKDLETNADIDFEVFKERKQQWMEFIDRRDLLIAECEKFNATFTKELNENFQKIEDDIKRHGEQWTVFEDFLADYEVIEQEEWSVYRRKPYIFADFLSKWENKTNNMITVPAMRIKKQIEKFRNIMPTLTMLQSDSLSDKHWASIFNIIELKPKSYHDIKLTDVLKYAPILAENSSEIKVIVHQAYSEQIVRQAITELEQWGVVANLKLFAHSDSKNEELMLIKDFQESLNKIGDNQCLLQSAKNTIATDSFMDQIELWENKLNILSFILNSLCQIQKKWIYLEPIFSNGTLRNGDTSFNRIDKDFRYIMRGISHNPKVVSLVKINNIQMIIESLINQLQHCQNTLTTYMTGKRDLFPRFYFLSDDDLLEILGQSNKEAIIQKHINKLFPGIYKLDLITNEKKMTKVRSIKSAEGDNIQLTNIISTSEAVESWLTKLDDEIKATLKQQIKFCYQRSDMALETIEKFPMQILCLVNSINFTSKLEKSITSMSLSATLNSLKNDIANFSLMLQGTQNALTQLKIRALLFDFVHHVTTVEYLMKHNVTNLTDWHWLQQIKFYYNSRTELISIKVVNAEFEYSYEFLGNYNKLVYTSLTHNCYLTLTQAMYLGLGGNPFGRAGTGKTECVKSLGAMMGRMVLVFNCNENIDTSAMALILTGISRCGAWACFDEFNRLQEETLSAIAMLIQPLQIALKEKQEFVFMLDKNIPLNRHSCVFVTLNPADEDYGGRNQLPSNLQALFRPIVMQQPEPKEIAKVMLFIEGFKNAEEVGKRIVELFDLSNKLLSPQRHYDWGLRELKTVLSACGKALAATHNANHIEFSMKEEMEIVVQSLKPNVMSKLTLNDCKRFNMLLEDVFPHLNVISNANEEFRNKIEETFVMMGLTKNQRQIDKCIELYEQLNKRIGVAVYGPSSSGKSTIISVLKTVLTSMQKTIRTYTISPKSMERSQLLGRLDINTRQWHDGVLTQTAIAVNSEPQNVTSWIICDGDVDPEWIEALNSVLDDNKLLTLPSGWRIQFGNNVNFIFETHDLANASPATISRMGIVKFSPEDLPAMSIVETWISKLQDPNTMKLMIEKYFENVLNEFEGVSKLSSHFPKISIVRNVLNVLSSIDSQDEFVVELIKGLNAMIEPKDRNKFTNSILDQYSIYTSNPNNAEYLYFNKFRNMVDTYLSDDNSSITHNTQTYTTSLFKTASVKSTCDLLRNVLKNSEKPAFIISGPNGNGKSLMINSIVSEFSGYQLVTINCSAQLNANQILQILKQNCLVVSGIRGKEYKPKQSRLILFMKNIDLCPIDSWRTSEVIELLLQIMNRNGFYSENLEWISITGLQICATLTDVTKQNLSPRFLSKCNIFLTSYPNESDMQSIIVNFLSFIYHKNSSINMKKEKLCEIMLEIFNEIKINFTSDMSNHYKFTPKMIEQWIVGLTNYSNEQFSYAFFYELSKMFGDRLMTIEHEMIFSDIIRHNLKYFNCKFDTNETFFVQISTNSSQLQMIDAQNWREMLEKNLPICNSEIAIIDLPITNELMRSVASMVRALSRSATNVCLAGKLGSGRFESTVLACSLMNIKIFFPQVTKNYTQNEFINDLRLVMQTCGVDNEIGVFYVDQVWINYFPEILKFIEAILEDSFFANELLFGDDLETVANSLKGAAQLEGYQESLVSFFLNRVKKNLHFIISLEITTSSFQETLKTYKSLYSKTEFIWLPEISVHTKQILCESVIKQLKNDTNLTNNFEISTKYFENIINDCGVWIDSPKRSIQLIKSYHLIHMQTERKKINNKTKLELGIQKLSDAYKYVARLKDDAKEKEKALAEKRQLANQALEMISTTMKSANDRKSDMMKLKSKTEENGEILKQRKLEIEQELSLVEPLLKEASAAVGSIKTEALSEIRSLRAPPETIRDILEGVLRLMGIKDTSWNSMKSFLAKRGVKEDIRSLNPSLISPENCAQVERLIESKPESFDSRNAKRASAAAAPLASWVLAIVKYSKVVQSIKPLEREQNELERNLEQTENQMKSLSSGIDDVNVKVKELSEQLNGYTQEAAILEIKLEETRKTLQSTEVLVEKLSSEYSNWTNELEMINSEIRDLDKQSMLIALCLTHFSHMLEEERMKFITKISEDLHIKFELHNVIYSDQDKLVWESMGLSSDKQSIENAAIILKYLQLPFITSPIPLILDPTGSASKWLNELLKSKSKKFEILNQNDDRFTYNLELAVRFGKILIVDDVTTHFTASLLSLLTMRIHSRFNKRMLHIGNKLIDLHEDFRLILITSNDIKHLSGEINANVTIIPFTLTSSGFTDQLLSKWISIKHPDTEKKRVELLQNEGKMMQEKIHLQDKLLEELSHAEGDILKNEKLLATLNQIKESSEDIEKSLNESHDIRVKLLENYNEYRDICKQSATFYVGISKIYELNPKSYTKIFLEVLEKQKEIGELSDPFVEIVKKTYLMLNRSIRKSEQAQLGLNVCRCAFSKKIKDNEWESFIFNFSDAESIIDPTIPKWIKKELIPKLSSLKSQHSALYQKLNLENKFDWQKFIDATENVQKNFPNIQLTEFQRLLVYQIFRPDQLLNVINQATANMLSIKQDLFTQSGIKQLLTEVEPNEAILVIAYNADPANEIKEFAKSINMERNFIEIYVGKGQENSNLSLILNGAEEGKIICVKNVHLMPQFMQTLDLKLKTVNINPQFKLIYVCETDKNIPKHLTNKYKKLLLEPPNGIKHKIFNLLEQNFGVVKEIRDYRHMKLFIALFILHSILQERRSFIPQGWCKWYEFGDSDVKAAIDYIKAINGKSYNVDWTVLKGLIEKIIYGGRIDNDQDFEKLICMVNDYFDTKVMNAKWTPKSFKIIIPNANNIEEYQNALMKMEANDSKPEMFGLSSTSSVSRNIVICRNLLKDLRKIHFNIDDSENYEKRIKPLIIMWKKFMNITNIEPLSKIKEESSTDVNPWRLFKTSEILLASNLAKKISETLQKFTSIDLNSISDSDKSILMILSDNSVPYDWRKMWQGSPKMTTEFLKSVSVRIQNVMKYLNNLDEPIDEIDFSKIFNVDSFLSTVKLITSRDMNVSTSDLIMDSFTDDTKYEGMRYQQNKVIKVAPLQVDGLGIENNMLVSSEGFTVKNITGNVYIYYKEFIKGIHDDDSHVYSVPLYSTYTREKLLCMIKLNTRLESNDIIYSGTALIVPSN</sequence>
<dbReference type="GO" id="GO:0000070">
    <property type="term" value="P:mitotic sister chromatid segregation"/>
    <property type="evidence" value="ECO:0007669"/>
    <property type="project" value="UniProtKB-ARBA"/>
</dbReference>
<dbReference type="Gene3D" id="1.10.8.720">
    <property type="entry name" value="Region D6 of dynein motor"/>
    <property type="match status" value="1"/>
</dbReference>
<evidence type="ECO:0000259" key="21">
    <source>
        <dbReference type="Pfam" id="PF12780"/>
    </source>
</evidence>